<dbReference type="InterPro" id="IPR049704">
    <property type="entry name" value="Aminotrans_3_PPA_site"/>
</dbReference>
<comment type="caution">
    <text evidence="4">The sequence shown here is derived from an EMBL/GenBank/DDBJ whole genome shotgun (WGS) entry which is preliminary data.</text>
</comment>
<evidence type="ECO:0000256" key="1">
    <source>
        <dbReference type="ARBA" id="ARBA00001933"/>
    </source>
</evidence>
<comment type="similarity">
    <text evidence="3">Belongs to the class-III pyridoxal-phosphate-dependent aminotransferase family.</text>
</comment>
<dbReference type="InterPro" id="IPR015422">
    <property type="entry name" value="PyrdxlP-dep_Trfase_small"/>
</dbReference>
<dbReference type="Gene3D" id="3.90.1150.10">
    <property type="entry name" value="Aspartate Aminotransferase, domain 1"/>
    <property type="match status" value="1"/>
</dbReference>
<dbReference type="AlphaFoldDB" id="A0A2T4UDV7"/>
<evidence type="ECO:0000313" key="5">
    <source>
        <dbReference type="Proteomes" id="UP000240739"/>
    </source>
</evidence>
<dbReference type="SUPFAM" id="SSF53383">
    <property type="entry name" value="PLP-dependent transferases"/>
    <property type="match status" value="1"/>
</dbReference>
<keyword evidence="2 3" id="KW-0663">Pyridoxal phosphate</keyword>
<reference evidence="4 5" key="1">
    <citation type="submission" date="2018-03" db="EMBL/GenBank/DDBJ databases">
        <title>Aquarubrobacter algicola gen. nov., sp. nov., a novel actinobacterium isolated from shallow eutrophic lake during the end of cyanobacterial harmful algal blooms.</title>
        <authorList>
            <person name="Chun S.J."/>
        </authorList>
    </citation>
    <scope>NUCLEOTIDE SEQUENCE [LARGE SCALE GENOMIC DNA]</scope>
    <source>
        <strain evidence="4 5">Seoho-28</strain>
    </source>
</reference>
<dbReference type="GO" id="GO:0030170">
    <property type="term" value="F:pyridoxal phosphate binding"/>
    <property type="evidence" value="ECO:0007669"/>
    <property type="project" value="InterPro"/>
</dbReference>
<comment type="cofactor">
    <cofactor evidence="1">
        <name>pyridoxal 5'-phosphate</name>
        <dbReference type="ChEBI" id="CHEBI:597326"/>
    </cofactor>
</comment>
<dbReference type="RefSeq" id="WP_107570698.1">
    <property type="nucleotide sequence ID" value="NZ_PYYB01000003.1"/>
</dbReference>
<keyword evidence="5" id="KW-1185">Reference proteome</keyword>
<dbReference type="PANTHER" id="PTHR43713:SF3">
    <property type="entry name" value="GLUTAMATE-1-SEMIALDEHYDE 2,1-AMINOMUTASE 1, CHLOROPLASTIC-RELATED"/>
    <property type="match status" value="1"/>
</dbReference>
<dbReference type="OrthoDB" id="3246809at2"/>
<evidence type="ECO:0000256" key="2">
    <source>
        <dbReference type="ARBA" id="ARBA00022898"/>
    </source>
</evidence>
<keyword evidence="4" id="KW-0808">Transferase</keyword>
<protein>
    <submittedName>
        <fullName evidence="4">Aspartate aminotransferase family protein</fullName>
    </submittedName>
</protein>
<dbReference type="PANTHER" id="PTHR43713">
    <property type="entry name" value="GLUTAMATE-1-SEMIALDEHYDE 2,1-AMINOMUTASE"/>
    <property type="match status" value="1"/>
</dbReference>
<dbReference type="PROSITE" id="PS00600">
    <property type="entry name" value="AA_TRANSFER_CLASS_3"/>
    <property type="match status" value="1"/>
</dbReference>
<dbReference type="InterPro" id="IPR005814">
    <property type="entry name" value="Aminotrans_3"/>
</dbReference>
<dbReference type="EMBL" id="PYYB01000003">
    <property type="protein sequence ID" value="PTL55655.1"/>
    <property type="molecule type" value="Genomic_DNA"/>
</dbReference>
<sequence length="461" mass="50338">MSTSTPVQIDRERIRELTEREEARLNERTGGSGETYSRAQQVLTGGVASSYQARDPWPIYLERGAGPKVWDVDGNEMLDFHNGFGSMVQGHAHPAIGRAISERYAQGTHFAAPTEDAIIVGAELARRWGLPKWRYTNSGSEATMDAIRIARAHTGRDDVLKIFGSYHGHHDTVMVSIGVAYDAIGDRDHLQSLPYGGGIPQSTVDHVHAVHFNDAEAMERKIVALDRDGRKPACVIMEAAMMNLGVVLPQDGYLDEVREITRRHGVVLIFDEVKTGLCIAAGGATERFGVTPDLVTLAKALGGGLPTGAIGGSDEVMQCVEDGTVYQVGTYNGNPLGMAAARANLLEVMTPEAYDHLAMLNDRILAGCRSVIEEFALPGYAVGIGSKGCVTFSPVPVVDYETFKANQDAELCDLAWLFNMNRGIFMTPGREEEWTLSVTHQADHVDRYVEVFREMASDLTR</sequence>
<gene>
    <name evidence="4" type="ORF">C7Y72_18655</name>
</gene>
<organism evidence="4 5">
    <name type="scientific">Paraconexibacter algicola</name>
    <dbReference type="NCBI Taxonomy" id="2133960"/>
    <lineage>
        <taxon>Bacteria</taxon>
        <taxon>Bacillati</taxon>
        <taxon>Actinomycetota</taxon>
        <taxon>Thermoleophilia</taxon>
        <taxon>Solirubrobacterales</taxon>
        <taxon>Paraconexibacteraceae</taxon>
        <taxon>Paraconexibacter</taxon>
    </lineage>
</organism>
<keyword evidence="4" id="KW-0032">Aminotransferase</keyword>
<proteinExistence type="inferred from homology"/>
<dbReference type="InterPro" id="IPR015424">
    <property type="entry name" value="PyrdxlP-dep_Trfase"/>
</dbReference>
<accession>A0A2T4UDV7</accession>
<dbReference type="InterPro" id="IPR015421">
    <property type="entry name" value="PyrdxlP-dep_Trfase_major"/>
</dbReference>
<dbReference type="CDD" id="cd00610">
    <property type="entry name" value="OAT_like"/>
    <property type="match status" value="1"/>
</dbReference>
<evidence type="ECO:0000256" key="3">
    <source>
        <dbReference type="RuleBase" id="RU003560"/>
    </source>
</evidence>
<name>A0A2T4UDV7_9ACTN</name>
<dbReference type="GO" id="GO:0008483">
    <property type="term" value="F:transaminase activity"/>
    <property type="evidence" value="ECO:0007669"/>
    <property type="project" value="UniProtKB-KW"/>
</dbReference>
<dbReference type="Proteomes" id="UP000240739">
    <property type="component" value="Unassembled WGS sequence"/>
</dbReference>
<dbReference type="Pfam" id="PF00202">
    <property type="entry name" value="Aminotran_3"/>
    <property type="match status" value="1"/>
</dbReference>
<dbReference type="Gene3D" id="3.40.640.10">
    <property type="entry name" value="Type I PLP-dependent aspartate aminotransferase-like (Major domain)"/>
    <property type="match status" value="1"/>
</dbReference>
<evidence type="ECO:0000313" key="4">
    <source>
        <dbReference type="EMBL" id="PTL55655.1"/>
    </source>
</evidence>